<dbReference type="RefSeq" id="WP_345679191.1">
    <property type="nucleotide sequence ID" value="NZ_BAABHS010000028.1"/>
</dbReference>
<evidence type="ECO:0000256" key="1">
    <source>
        <dbReference type="ARBA" id="ARBA00010088"/>
    </source>
</evidence>
<accession>A0ABP9I1Z6</accession>
<evidence type="ECO:0000259" key="4">
    <source>
        <dbReference type="Pfam" id="PF06441"/>
    </source>
</evidence>
<comment type="similarity">
    <text evidence="1">Belongs to the peptidase S33 family.</text>
</comment>
<sequence length="386" mass="42712">MSLVQPFRIDVPDAVLDDLRDRLARTRWPEPVPGTGWDAGTDTEYLRELCAYWRDGYDWRVHEAALNAHPNHVTEIDSQRIHFVHARSADPDALPLVISHGWPGSVAEFAKIVGPLTEPGPDAFHVVCPSLPGYGWSSPVREAGWGPVRMAAAVAELMARLGYDRYGAQGGDWGSVVSTELALARPENVVGLHINLLIAGPGPDDDPAGFTDAERASLARMRDLGRDEAGYLRLQATKPYTLGHGLTDSPAGLASWIVEKFRGWSDCGGDVEASFTRDELLTNITLYWVTATAHSAARLYYENAVAAAEPRERGRVEVPTGYAYFPAERLSTPSRRWAERQYNLVHWTDMPSGGHFAAMEEPELLVEDIRAFFRPLRAKTLKVTGW</sequence>
<dbReference type="Pfam" id="PF06441">
    <property type="entry name" value="EHN"/>
    <property type="match status" value="1"/>
</dbReference>
<proteinExistence type="inferred from homology"/>
<evidence type="ECO:0000256" key="3">
    <source>
        <dbReference type="ARBA" id="ARBA00022801"/>
    </source>
</evidence>
<evidence type="ECO:0000256" key="2">
    <source>
        <dbReference type="ARBA" id="ARBA00022797"/>
    </source>
</evidence>
<reference evidence="6" key="1">
    <citation type="journal article" date="2019" name="Int. J. Syst. Evol. Microbiol.">
        <title>The Global Catalogue of Microorganisms (GCM) 10K type strain sequencing project: providing services to taxonomists for standard genome sequencing and annotation.</title>
        <authorList>
            <consortium name="The Broad Institute Genomics Platform"/>
            <consortium name="The Broad Institute Genome Sequencing Center for Infectious Disease"/>
            <person name="Wu L."/>
            <person name="Ma J."/>
        </authorList>
    </citation>
    <scope>NUCLEOTIDE SEQUENCE [LARGE SCALE GENOMIC DNA]</scope>
    <source>
        <strain evidence="6">JCM 17986</strain>
    </source>
</reference>
<feature type="domain" description="Epoxide hydrolase N-terminal" evidence="4">
    <location>
        <begin position="4"/>
        <end position="109"/>
    </location>
</feature>
<dbReference type="EMBL" id="BAABHS010000028">
    <property type="protein sequence ID" value="GAA4984575.1"/>
    <property type="molecule type" value="Genomic_DNA"/>
</dbReference>
<comment type="caution">
    <text evidence="5">The sequence shown here is derived from an EMBL/GenBank/DDBJ whole genome shotgun (WGS) entry which is preliminary data.</text>
</comment>
<organism evidence="5 6">
    <name type="scientific">Yinghuangia aomiensis</name>
    <dbReference type="NCBI Taxonomy" id="676205"/>
    <lineage>
        <taxon>Bacteria</taxon>
        <taxon>Bacillati</taxon>
        <taxon>Actinomycetota</taxon>
        <taxon>Actinomycetes</taxon>
        <taxon>Kitasatosporales</taxon>
        <taxon>Streptomycetaceae</taxon>
        <taxon>Yinghuangia</taxon>
    </lineage>
</organism>
<keyword evidence="6" id="KW-1185">Reference proteome</keyword>
<dbReference type="PANTHER" id="PTHR21661">
    <property type="entry name" value="EPOXIDE HYDROLASE 1-RELATED"/>
    <property type="match status" value="1"/>
</dbReference>
<dbReference type="PIRSF" id="PIRSF001112">
    <property type="entry name" value="Epoxide_hydrolase"/>
    <property type="match status" value="1"/>
</dbReference>
<keyword evidence="3 5" id="KW-0378">Hydrolase</keyword>
<name>A0ABP9I1Z6_9ACTN</name>
<dbReference type="SUPFAM" id="SSF53474">
    <property type="entry name" value="alpha/beta-Hydrolases"/>
    <property type="match status" value="1"/>
</dbReference>
<protein>
    <submittedName>
        <fullName evidence="5">Epoxide hydrolase</fullName>
    </submittedName>
</protein>
<dbReference type="InterPro" id="IPR016292">
    <property type="entry name" value="Epoxide_hydrolase"/>
</dbReference>
<dbReference type="PANTHER" id="PTHR21661:SF35">
    <property type="entry name" value="EPOXIDE HYDROLASE"/>
    <property type="match status" value="1"/>
</dbReference>
<keyword evidence="2" id="KW-0058">Aromatic hydrocarbons catabolism</keyword>
<dbReference type="InterPro" id="IPR029058">
    <property type="entry name" value="AB_hydrolase_fold"/>
</dbReference>
<evidence type="ECO:0000313" key="5">
    <source>
        <dbReference type="EMBL" id="GAA4984575.1"/>
    </source>
</evidence>
<dbReference type="PRINTS" id="PR00412">
    <property type="entry name" value="EPOXHYDRLASE"/>
</dbReference>
<dbReference type="Gene3D" id="3.40.50.1820">
    <property type="entry name" value="alpha/beta hydrolase"/>
    <property type="match status" value="1"/>
</dbReference>
<dbReference type="InterPro" id="IPR010497">
    <property type="entry name" value="Epoxide_hydro_N"/>
</dbReference>
<gene>
    <name evidence="5" type="ORF">GCM10023205_63370</name>
</gene>
<dbReference type="GO" id="GO:0016787">
    <property type="term" value="F:hydrolase activity"/>
    <property type="evidence" value="ECO:0007669"/>
    <property type="project" value="UniProtKB-KW"/>
</dbReference>
<evidence type="ECO:0000313" key="6">
    <source>
        <dbReference type="Proteomes" id="UP001500466"/>
    </source>
</evidence>
<dbReference type="InterPro" id="IPR000639">
    <property type="entry name" value="Epox_hydrolase-like"/>
</dbReference>
<dbReference type="Proteomes" id="UP001500466">
    <property type="component" value="Unassembled WGS sequence"/>
</dbReference>